<name>A0A2U1QFY6_ARTAN</name>
<evidence type="ECO:0000313" key="8">
    <source>
        <dbReference type="Proteomes" id="UP000245207"/>
    </source>
</evidence>
<keyword evidence="4" id="KW-0804">Transcription</keyword>
<dbReference type="GO" id="GO:0003680">
    <property type="term" value="F:minor groove of adenine-thymine-rich DNA binding"/>
    <property type="evidence" value="ECO:0007669"/>
    <property type="project" value="InterPro"/>
</dbReference>
<dbReference type="Proteomes" id="UP000245207">
    <property type="component" value="Unassembled WGS sequence"/>
</dbReference>
<dbReference type="InterPro" id="IPR005175">
    <property type="entry name" value="PPC_dom"/>
</dbReference>
<dbReference type="GO" id="GO:0003700">
    <property type="term" value="F:DNA-binding transcription factor activity"/>
    <property type="evidence" value="ECO:0007669"/>
    <property type="project" value="TreeGrafter"/>
</dbReference>
<dbReference type="SUPFAM" id="SSF117856">
    <property type="entry name" value="AF0104/ALDC/Ptd012-like"/>
    <property type="match status" value="2"/>
</dbReference>
<evidence type="ECO:0000256" key="3">
    <source>
        <dbReference type="ARBA" id="ARBA00023125"/>
    </source>
</evidence>
<evidence type="ECO:0000313" key="7">
    <source>
        <dbReference type="EMBL" id="PWA96921.1"/>
    </source>
</evidence>
<evidence type="ECO:0000256" key="5">
    <source>
        <dbReference type="SAM" id="MobiDB-lite"/>
    </source>
</evidence>
<feature type="region of interest" description="Disordered" evidence="5">
    <location>
        <begin position="400"/>
        <end position="477"/>
    </location>
</feature>
<dbReference type="GO" id="GO:0005634">
    <property type="term" value="C:nucleus"/>
    <property type="evidence" value="ECO:0007669"/>
    <property type="project" value="UniProtKB-SubCell"/>
</dbReference>
<organism evidence="7 8">
    <name type="scientific">Artemisia annua</name>
    <name type="common">Sweet wormwood</name>
    <dbReference type="NCBI Taxonomy" id="35608"/>
    <lineage>
        <taxon>Eukaryota</taxon>
        <taxon>Viridiplantae</taxon>
        <taxon>Streptophyta</taxon>
        <taxon>Embryophyta</taxon>
        <taxon>Tracheophyta</taxon>
        <taxon>Spermatophyta</taxon>
        <taxon>Magnoliopsida</taxon>
        <taxon>eudicotyledons</taxon>
        <taxon>Gunneridae</taxon>
        <taxon>Pentapetalae</taxon>
        <taxon>asterids</taxon>
        <taxon>campanulids</taxon>
        <taxon>Asterales</taxon>
        <taxon>Asteraceae</taxon>
        <taxon>Asteroideae</taxon>
        <taxon>Anthemideae</taxon>
        <taxon>Artemisiinae</taxon>
        <taxon>Artemisia</taxon>
    </lineage>
</organism>
<reference evidence="7 8" key="1">
    <citation type="journal article" date="2018" name="Mol. Plant">
        <title>The genome of Artemisia annua provides insight into the evolution of Asteraceae family and artemisinin biosynthesis.</title>
        <authorList>
            <person name="Shen Q."/>
            <person name="Zhang L."/>
            <person name="Liao Z."/>
            <person name="Wang S."/>
            <person name="Yan T."/>
            <person name="Shi P."/>
            <person name="Liu M."/>
            <person name="Fu X."/>
            <person name="Pan Q."/>
            <person name="Wang Y."/>
            <person name="Lv Z."/>
            <person name="Lu X."/>
            <person name="Zhang F."/>
            <person name="Jiang W."/>
            <person name="Ma Y."/>
            <person name="Chen M."/>
            <person name="Hao X."/>
            <person name="Li L."/>
            <person name="Tang Y."/>
            <person name="Lv G."/>
            <person name="Zhou Y."/>
            <person name="Sun X."/>
            <person name="Brodelius P.E."/>
            <person name="Rose J.K.C."/>
            <person name="Tang K."/>
        </authorList>
    </citation>
    <scope>NUCLEOTIDE SEQUENCE [LARGE SCALE GENOMIC DNA]</scope>
    <source>
        <strain evidence="8">cv. Huhao1</strain>
        <tissue evidence="7">Leaf</tissue>
    </source>
</reference>
<dbReference type="PANTHER" id="PTHR31100:SF62">
    <property type="entry name" value="AT-HOOK MOTIF NUCLEAR-LOCALIZED PROTEIN 23"/>
    <property type="match status" value="1"/>
</dbReference>
<feature type="compositionally biased region" description="Gly residues" evidence="5">
    <location>
        <begin position="418"/>
        <end position="430"/>
    </location>
</feature>
<protein>
    <submittedName>
        <fullName evidence="7">AT-hook DNA-binding family protein</fullName>
    </submittedName>
</protein>
<feature type="domain" description="PPC" evidence="6">
    <location>
        <begin position="76"/>
        <end position="217"/>
    </location>
</feature>
<comment type="subcellular location">
    <subcellularLocation>
        <location evidence="1">Nucleus</location>
    </subcellularLocation>
</comment>
<proteinExistence type="predicted"/>
<feature type="region of interest" description="Disordered" evidence="5">
    <location>
        <begin position="203"/>
        <end position="267"/>
    </location>
</feature>
<feature type="compositionally biased region" description="Basic and acidic residues" evidence="5">
    <location>
        <begin position="22"/>
        <end position="32"/>
    </location>
</feature>
<evidence type="ECO:0000256" key="2">
    <source>
        <dbReference type="ARBA" id="ARBA00023015"/>
    </source>
</evidence>
<dbReference type="OrthoDB" id="1900597at2759"/>
<dbReference type="Pfam" id="PF03479">
    <property type="entry name" value="PCC"/>
    <property type="match status" value="2"/>
</dbReference>
<dbReference type="AlphaFoldDB" id="A0A2U1QFY6"/>
<comment type="caution">
    <text evidence="7">The sequence shown here is derived from an EMBL/GenBank/DDBJ whole genome shotgun (WGS) entry which is preliminary data.</text>
</comment>
<feature type="domain" description="PPC" evidence="6">
    <location>
        <begin position="273"/>
        <end position="411"/>
    </location>
</feature>
<evidence type="ECO:0000259" key="6">
    <source>
        <dbReference type="PROSITE" id="PS51742"/>
    </source>
</evidence>
<sequence>MAGLDLGTASQNNHHLFSNNHHHQEEDDHQGSGHDLVSPNSGGGGSGDIVGRRPRGRPAGSKNKPKPPVIITRESANTLRAHILEIGNGCDVFDCIATYARKRQRGICILSGSGIVTNVSLRQPAASGSVMALHGRFEILSLSGSFLPPPAPPGATSLTIFLAGGQGQVVGGNVVGELTAAGPVIVIASSFTNVAYERLPLEDEEPEENNHHLFSNNHHHQEEDDHQGSGHDLVSPNSGGGGSGDIVGRRPRGRPAGSKNKPKPPVIITRESANTLRAHILEIGNGCDVFDCIATYARKRQRGICILSGSGIVTNVSLRQPAASGSVMALHGRFEILSLSGSFLPPPAPPGATSLTIFLAGGQGQVVGGNVVGELTAAGPVIVIASSFTNVAYERLPLEDEEPEGGGLQMQQPASHTDGGGGDGAGGGINGNNPFPDPSAGLPFFNLPLSMPPNVQLPVDHYKNPSDYPRSNNNNPF</sequence>
<feature type="compositionally biased region" description="Basic and acidic residues" evidence="5">
    <location>
        <begin position="219"/>
        <end position="229"/>
    </location>
</feature>
<accession>A0A2U1QFY6</accession>
<dbReference type="Gene3D" id="3.30.1330.80">
    <property type="entry name" value="Hypothetical protein, similar to alpha- acetolactate decarboxylase, domain 2"/>
    <property type="match status" value="2"/>
</dbReference>
<keyword evidence="3 7" id="KW-0238">DNA-binding</keyword>
<dbReference type="FunFam" id="3.30.1330.80:FF:000001">
    <property type="entry name" value="AT-hook motif nuclear-localized protein"/>
    <property type="match status" value="2"/>
</dbReference>
<dbReference type="STRING" id="35608.A0A2U1QFY6"/>
<gene>
    <name evidence="7" type="ORF">CTI12_AA034320</name>
</gene>
<feature type="region of interest" description="Disordered" evidence="5">
    <location>
        <begin position="1"/>
        <end position="70"/>
    </location>
</feature>
<dbReference type="CDD" id="cd11378">
    <property type="entry name" value="DUF296"/>
    <property type="match status" value="2"/>
</dbReference>
<keyword evidence="8" id="KW-1185">Reference proteome</keyword>
<evidence type="ECO:0000256" key="1">
    <source>
        <dbReference type="ARBA" id="ARBA00004123"/>
    </source>
</evidence>
<keyword evidence="2" id="KW-0805">Transcription regulation</keyword>
<dbReference type="InterPro" id="IPR014476">
    <property type="entry name" value="AHL15-29"/>
</dbReference>
<evidence type="ECO:0000256" key="4">
    <source>
        <dbReference type="ARBA" id="ARBA00023163"/>
    </source>
</evidence>
<dbReference type="EMBL" id="PKPP01000152">
    <property type="protein sequence ID" value="PWA96921.1"/>
    <property type="molecule type" value="Genomic_DNA"/>
</dbReference>
<dbReference type="PANTHER" id="PTHR31100">
    <property type="entry name" value="AT-HOOK MOTIF NUCLEAR-LOCALIZED PROTEIN 15"/>
    <property type="match status" value="1"/>
</dbReference>
<dbReference type="PROSITE" id="PS51742">
    <property type="entry name" value="PPC"/>
    <property type="match status" value="2"/>
</dbReference>